<organism evidence="3 4">
    <name type="scientific">Kribbella pratensis</name>
    <dbReference type="NCBI Taxonomy" id="2512112"/>
    <lineage>
        <taxon>Bacteria</taxon>
        <taxon>Bacillati</taxon>
        <taxon>Actinomycetota</taxon>
        <taxon>Actinomycetes</taxon>
        <taxon>Propionibacteriales</taxon>
        <taxon>Kribbellaceae</taxon>
        <taxon>Kribbella</taxon>
    </lineage>
</organism>
<evidence type="ECO:0000256" key="2">
    <source>
        <dbReference type="SAM" id="Phobius"/>
    </source>
</evidence>
<evidence type="ECO:0000256" key="1">
    <source>
        <dbReference type="SAM" id="MobiDB-lite"/>
    </source>
</evidence>
<reference evidence="3 4" key="1">
    <citation type="submission" date="2019-03" db="EMBL/GenBank/DDBJ databases">
        <title>Genomic Encyclopedia of Type Strains, Phase III (KMG-III): the genomes of soil and plant-associated and newly described type strains.</title>
        <authorList>
            <person name="Whitman W."/>
        </authorList>
    </citation>
    <scope>NUCLEOTIDE SEQUENCE [LARGE SCALE GENOMIC DNA]</scope>
    <source>
        <strain evidence="3 4">VKM Ac-2573</strain>
    </source>
</reference>
<protein>
    <submittedName>
        <fullName evidence="3">Uncharacterized protein</fullName>
    </submittedName>
</protein>
<feature type="compositionally biased region" description="Low complexity" evidence="1">
    <location>
        <begin position="200"/>
        <end position="249"/>
    </location>
</feature>
<feature type="compositionally biased region" description="Basic and acidic residues" evidence="1">
    <location>
        <begin position="142"/>
        <end position="159"/>
    </location>
</feature>
<dbReference type="OrthoDB" id="3828130at2"/>
<gene>
    <name evidence="3" type="ORF">EV653_7982</name>
</gene>
<comment type="caution">
    <text evidence="3">The sequence shown here is derived from an EMBL/GenBank/DDBJ whole genome shotgun (WGS) entry which is preliminary data.</text>
</comment>
<dbReference type="Proteomes" id="UP000295146">
    <property type="component" value="Unassembled WGS sequence"/>
</dbReference>
<keyword evidence="4" id="KW-1185">Reference proteome</keyword>
<feature type="transmembrane region" description="Helical" evidence="2">
    <location>
        <begin position="360"/>
        <end position="378"/>
    </location>
</feature>
<dbReference type="EMBL" id="SODP01000005">
    <property type="protein sequence ID" value="TDW54663.1"/>
    <property type="molecule type" value="Genomic_DNA"/>
</dbReference>
<proteinExistence type="predicted"/>
<sequence>MADPAAIDPADPAARSLLDQAAADGSITQARTRAVDPVPIVAAPGSATLEPVLETNEPDMGVNAGMSSEAQAADGSTAAPAPVAGARRRLSPRPVPVSRRRRPPAAPTEADLDTVEKADSVGSVATDEERTPAEEMDDVGTQDEKGTAAKADVTPDKDAGTATGAAAAASSGGGTATKTARPKTAAEIVAEQRAREKAAAEASSGAAASEDAAPDQPAATKDAAAKEPAATAGAATGSTGSTGSAAAAGKAGGKTSGPTGASGNKPPTARGGASGSGSGKGKQALSSVGSGVRKLRNLIASLIWLIAVLAAAVLALGALFTALDQTNQSNEIVRWILERGHDLVGPFKDLFRLETAKNTLLVNWGIAALVYLIAGKIVERIIRP</sequence>
<feature type="region of interest" description="Disordered" evidence="1">
    <location>
        <begin position="44"/>
        <end position="283"/>
    </location>
</feature>
<dbReference type="AlphaFoldDB" id="A0A4V3GE46"/>
<accession>A0A4V3GE46</accession>
<keyword evidence="2" id="KW-1133">Transmembrane helix</keyword>
<feature type="compositionally biased region" description="Low complexity" evidence="1">
    <location>
        <begin position="160"/>
        <end position="186"/>
    </location>
</feature>
<feature type="transmembrane region" description="Helical" evidence="2">
    <location>
        <begin position="302"/>
        <end position="323"/>
    </location>
</feature>
<name>A0A4V3GE46_9ACTN</name>
<evidence type="ECO:0000313" key="3">
    <source>
        <dbReference type="EMBL" id="TDW54663.1"/>
    </source>
</evidence>
<feature type="compositionally biased region" description="Basic and acidic residues" evidence="1">
    <location>
        <begin position="190"/>
        <end position="199"/>
    </location>
</feature>
<keyword evidence="2" id="KW-0812">Transmembrane</keyword>
<evidence type="ECO:0000313" key="4">
    <source>
        <dbReference type="Proteomes" id="UP000295146"/>
    </source>
</evidence>
<dbReference type="RefSeq" id="WP_134111436.1">
    <property type="nucleotide sequence ID" value="NZ_SODP01000005.1"/>
</dbReference>
<keyword evidence="2" id="KW-0472">Membrane</keyword>